<dbReference type="GeneID" id="37167324"/>
<protein>
    <submittedName>
        <fullName evidence="2">Uncharacterized protein</fullName>
    </submittedName>
</protein>
<feature type="compositionally biased region" description="Basic and acidic residues" evidence="1">
    <location>
        <begin position="29"/>
        <end position="38"/>
    </location>
</feature>
<name>A0A8G1VKD1_9EURO</name>
<dbReference type="Proteomes" id="UP000249526">
    <property type="component" value="Unassembled WGS sequence"/>
</dbReference>
<dbReference type="AlphaFoldDB" id="A0A8G1VKD1"/>
<reference evidence="2 3" key="1">
    <citation type="submission" date="2018-02" db="EMBL/GenBank/DDBJ databases">
        <title>The genomes of Aspergillus section Nigri reveals drivers in fungal speciation.</title>
        <authorList>
            <consortium name="DOE Joint Genome Institute"/>
            <person name="Vesth T.C."/>
            <person name="Nybo J."/>
            <person name="Theobald S."/>
            <person name="Brandl J."/>
            <person name="Frisvad J.C."/>
            <person name="Nielsen K.F."/>
            <person name="Lyhne E.K."/>
            <person name="Kogle M.E."/>
            <person name="Kuo A."/>
            <person name="Riley R."/>
            <person name="Clum A."/>
            <person name="Nolan M."/>
            <person name="Lipzen A."/>
            <person name="Salamov A."/>
            <person name="Henrissat B."/>
            <person name="Wiebenga A."/>
            <person name="De vries R.P."/>
            <person name="Grigoriev I.V."/>
            <person name="Mortensen U.H."/>
            <person name="Andersen M.R."/>
            <person name="Baker S.E."/>
        </authorList>
    </citation>
    <scope>NUCLEOTIDE SEQUENCE [LARGE SCALE GENOMIC DNA]</scope>
    <source>
        <strain evidence="2 3">CBS 112811</strain>
    </source>
</reference>
<sequence length="80" mass="8887">MFLTGTPAMPRTETRPGLLGFTSSRHTSNRHEFFHLPHESGSVSGGQSQPNPSCSRLNPPDHSAHHFDLPQIRSDLIRTI</sequence>
<keyword evidence="3" id="KW-1185">Reference proteome</keyword>
<evidence type="ECO:0000313" key="2">
    <source>
        <dbReference type="EMBL" id="RAH56421.1"/>
    </source>
</evidence>
<gene>
    <name evidence="2" type="ORF">BO85DRAFT_49543</name>
</gene>
<evidence type="ECO:0000313" key="3">
    <source>
        <dbReference type="Proteomes" id="UP000249526"/>
    </source>
</evidence>
<feature type="compositionally biased region" description="Polar residues" evidence="1">
    <location>
        <begin position="41"/>
        <end position="56"/>
    </location>
</feature>
<feature type="region of interest" description="Disordered" evidence="1">
    <location>
        <begin position="1"/>
        <end position="80"/>
    </location>
</feature>
<dbReference type="RefSeq" id="XP_025514343.1">
    <property type="nucleotide sequence ID" value="XM_025663922.1"/>
</dbReference>
<dbReference type="EMBL" id="KZ825065">
    <property type="protein sequence ID" value="RAH56421.1"/>
    <property type="molecule type" value="Genomic_DNA"/>
</dbReference>
<proteinExistence type="predicted"/>
<organism evidence="2 3">
    <name type="scientific">Aspergillus piperis CBS 112811</name>
    <dbReference type="NCBI Taxonomy" id="1448313"/>
    <lineage>
        <taxon>Eukaryota</taxon>
        <taxon>Fungi</taxon>
        <taxon>Dikarya</taxon>
        <taxon>Ascomycota</taxon>
        <taxon>Pezizomycotina</taxon>
        <taxon>Eurotiomycetes</taxon>
        <taxon>Eurotiomycetidae</taxon>
        <taxon>Eurotiales</taxon>
        <taxon>Aspergillaceae</taxon>
        <taxon>Aspergillus</taxon>
        <taxon>Aspergillus subgen. Circumdati</taxon>
    </lineage>
</organism>
<evidence type="ECO:0000256" key="1">
    <source>
        <dbReference type="SAM" id="MobiDB-lite"/>
    </source>
</evidence>
<accession>A0A8G1VKD1</accession>